<name>A0AA45L5G4_9PSEU</name>
<feature type="region of interest" description="Disordered" evidence="1">
    <location>
        <begin position="294"/>
        <end position="347"/>
    </location>
</feature>
<feature type="compositionally biased region" description="Basic and acidic residues" evidence="1">
    <location>
        <begin position="334"/>
        <end position="347"/>
    </location>
</feature>
<dbReference type="SUPFAM" id="SSF53300">
    <property type="entry name" value="vWA-like"/>
    <property type="match status" value="1"/>
</dbReference>
<gene>
    <name evidence="5" type="ORF">KCV87_31575</name>
</gene>
<feature type="compositionally biased region" description="Basic and acidic residues" evidence="1">
    <location>
        <begin position="311"/>
        <end position="324"/>
    </location>
</feature>
<feature type="signal peptide" evidence="3">
    <location>
        <begin position="1"/>
        <end position="22"/>
    </location>
</feature>
<evidence type="ECO:0000256" key="2">
    <source>
        <dbReference type="SAM" id="Phobius"/>
    </source>
</evidence>
<dbReference type="AlphaFoldDB" id="A0AA45L5G4"/>
<evidence type="ECO:0000256" key="1">
    <source>
        <dbReference type="SAM" id="MobiDB-lite"/>
    </source>
</evidence>
<keyword evidence="2" id="KW-0472">Membrane</keyword>
<dbReference type="CDD" id="cd00198">
    <property type="entry name" value="vWFA"/>
    <property type="match status" value="1"/>
</dbReference>
<feature type="chain" id="PRO_5041240844" evidence="3">
    <location>
        <begin position="23"/>
        <end position="347"/>
    </location>
</feature>
<accession>A0AA45L5G4</accession>
<dbReference type="InterPro" id="IPR036465">
    <property type="entry name" value="vWFA_dom_sf"/>
</dbReference>
<evidence type="ECO:0000256" key="3">
    <source>
        <dbReference type="SAM" id="SignalP"/>
    </source>
</evidence>
<dbReference type="PROSITE" id="PS50234">
    <property type="entry name" value="VWFA"/>
    <property type="match status" value="1"/>
</dbReference>
<keyword evidence="2" id="KW-0812">Transmembrane</keyword>
<protein>
    <submittedName>
        <fullName evidence="5">VWA domain-containing protein</fullName>
    </submittedName>
</protein>
<keyword evidence="2" id="KW-1133">Transmembrane helix</keyword>
<dbReference type="EMBL" id="CP073249">
    <property type="protein sequence ID" value="QUF03854.1"/>
    <property type="molecule type" value="Genomic_DNA"/>
</dbReference>
<feature type="domain" description="VWFA" evidence="4">
    <location>
        <begin position="38"/>
        <end position="218"/>
    </location>
</feature>
<sequence length="347" mass="37019">MFGRTFALFAVAMLVAPLAAGAAQGAPNPQWPAECPLSIGLLIDESSSMQGRFDDVREATRNVVDSLRDKPSKVTIIEFGTTAQTFRAGVDASDADARGRLKEDVDLLRAGEEVGGATNWDAGLSVAEAHGLDLVVLITDGQPTVYGDPATEGPLDPLAIAVDTADRLKRSGTRLVAVGIDLEAGGEANLAAVTGPQVEQDYYVGEQSSLLRRLYDIVARACGVPFEALPKPEPPLFPWRDVLIGTLAVAALITLLAYLAYRRRRVPAAAPVPVRRTEVVQPAAIDHGHLARRVREESRARDLAPGGSGVLDRDATDGADEPGRGVRRPMPLDFLDRKPPTNKDNNP</sequence>
<dbReference type="SMART" id="SM00327">
    <property type="entry name" value="VWA"/>
    <property type="match status" value="1"/>
</dbReference>
<dbReference type="InterPro" id="IPR002035">
    <property type="entry name" value="VWF_A"/>
</dbReference>
<evidence type="ECO:0000313" key="6">
    <source>
        <dbReference type="Proteomes" id="UP000677152"/>
    </source>
</evidence>
<dbReference type="Gene3D" id="3.40.50.410">
    <property type="entry name" value="von Willebrand factor, type A domain"/>
    <property type="match status" value="1"/>
</dbReference>
<dbReference type="Pfam" id="PF00092">
    <property type="entry name" value="VWA"/>
    <property type="match status" value="1"/>
</dbReference>
<proteinExistence type="predicted"/>
<dbReference type="Proteomes" id="UP000677152">
    <property type="component" value="Chromosome"/>
</dbReference>
<feature type="transmembrane region" description="Helical" evidence="2">
    <location>
        <begin position="242"/>
        <end position="261"/>
    </location>
</feature>
<reference evidence="5" key="1">
    <citation type="submission" date="2021-04" db="EMBL/GenBank/DDBJ databases">
        <title>Genomic sequence of Actinosynnema pretiosum subsp. pretiosum ATCC 31280 (C-14919).</title>
        <authorList>
            <person name="Bai L."/>
            <person name="Wang X."/>
            <person name="Xiao Y."/>
        </authorList>
    </citation>
    <scope>NUCLEOTIDE SEQUENCE</scope>
    <source>
        <strain evidence="5">ATCC 31280</strain>
    </source>
</reference>
<organism evidence="5 6">
    <name type="scientific">Actinosynnema pretiosum subsp. pretiosum</name>
    <dbReference type="NCBI Taxonomy" id="103721"/>
    <lineage>
        <taxon>Bacteria</taxon>
        <taxon>Bacillati</taxon>
        <taxon>Actinomycetota</taxon>
        <taxon>Actinomycetes</taxon>
        <taxon>Pseudonocardiales</taxon>
        <taxon>Pseudonocardiaceae</taxon>
        <taxon>Actinosynnema</taxon>
    </lineage>
</organism>
<evidence type="ECO:0000313" key="5">
    <source>
        <dbReference type="EMBL" id="QUF03854.1"/>
    </source>
</evidence>
<keyword evidence="3" id="KW-0732">Signal</keyword>
<evidence type="ECO:0000259" key="4">
    <source>
        <dbReference type="PROSITE" id="PS50234"/>
    </source>
</evidence>